<dbReference type="NCBIfam" id="TIGR00787">
    <property type="entry name" value="dctP"/>
    <property type="match status" value="1"/>
</dbReference>
<dbReference type="NCBIfam" id="NF037995">
    <property type="entry name" value="TRAP_S1"/>
    <property type="match status" value="1"/>
</dbReference>
<dbReference type="Proteomes" id="UP000196331">
    <property type="component" value="Unassembled WGS sequence"/>
</dbReference>
<keyword evidence="1 2" id="KW-0732">Signal</keyword>
<dbReference type="GO" id="GO:0030288">
    <property type="term" value="C:outer membrane-bounded periplasmic space"/>
    <property type="evidence" value="ECO:0007669"/>
    <property type="project" value="InterPro"/>
</dbReference>
<proteinExistence type="predicted"/>
<dbReference type="CDD" id="cd13603">
    <property type="entry name" value="PBP2_TRAP_Siap_TeaA_like"/>
    <property type="match status" value="1"/>
</dbReference>
<dbReference type="PANTHER" id="PTHR33376:SF2">
    <property type="entry name" value="DICARBOXYLATE-BINDING PERIPLASMIC PROTEIN"/>
    <property type="match status" value="1"/>
</dbReference>
<name>A0A1R4HYW7_9GAMM</name>
<dbReference type="EMBL" id="FUKM01000033">
    <property type="protein sequence ID" value="SJN12722.1"/>
    <property type="molecule type" value="Genomic_DNA"/>
</dbReference>
<dbReference type="InterPro" id="IPR038404">
    <property type="entry name" value="TRAP_DctP_sf"/>
</dbReference>
<feature type="signal peptide" evidence="2">
    <location>
        <begin position="1"/>
        <end position="26"/>
    </location>
</feature>
<accession>A0A1R4HYW7</accession>
<reference evidence="3 4" key="1">
    <citation type="submission" date="2017-02" db="EMBL/GenBank/DDBJ databases">
        <authorList>
            <person name="Dridi B."/>
        </authorList>
    </citation>
    <scope>NUCLEOTIDE SEQUENCE [LARGE SCALE GENOMIC DNA]</scope>
    <source>
        <strain evidence="3 4">JB380</strain>
    </source>
</reference>
<evidence type="ECO:0000313" key="3">
    <source>
        <dbReference type="EMBL" id="SJN12722.1"/>
    </source>
</evidence>
<dbReference type="InterPro" id="IPR018389">
    <property type="entry name" value="DctP_fam"/>
</dbReference>
<dbReference type="Pfam" id="PF03480">
    <property type="entry name" value="DctP"/>
    <property type="match status" value="1"/>
</dbReference>
<dbReference type="Gene3D" id="3.40.190.170">
    <property type="entry name" value="Bacterial extracellular solute-binding protein, family 7"/>
    <property type="match status" value="1"/>
</dbReference>
<evidence type="ECO:0000256" key="1">
    <source>
        <dbReference type="ARBA" id="ARBA00022729"/>
    </source>
</evidence>
<dbReference type="InterPro" id="IPR004682">
    <property type="entry name" value="TRAP_DctP"/>
</dbReference>
<dbReference type="OrthoDB" id="9771186at2"/>
<dbReference type="RefSeq" id="WP_087108147.1">
    <property type="nucleotide sequence ID" value="NZ_FUKM01000033.1"/>
</dbReference>
<dbReference type="AlphaFoldDB" id="A0A1R4HYW7"/>
<organism evidence="3 4">
    <name type="scientific">Halomonas citrativorans</name>
    <dbReference type="NCBI Taxonomy" id="2742612"/>
    <lineage>
        <taxon>Bacteria</taxon>
        <taxon>Pseudomonadati</taxon>
        <taxon>Pseudomonadota</taxon>
        <taxon>Gammaproteobacteria</taxon>
        <taxon>Oceanospirillales</taxon>
        <taxon>Halomonadaceae</taxon>
        <taxon>Halomonas</taxon>
    </lineage>
</organism>
<feature type="chain" id="PRO_5013045805" evidence="2">
    <location>
        <begin position="27"/>
        <end position="331"/>
    </location>
</feature>
<comment type="caution">
    <text evidence="3">The sequence shown here is derived from an EMBL/GenBank/DDBJ whole genome shotgun (WGS) entry which is preliminary data.</text>
</comment>
<dbReference type="PIRSF" id="PIRSF006470">
    <property type="entry name" value="DctB"/>
    <property type="match status" value="1"/>
</dbReference>
<gene>
    <name evidence="3" type="ORF">CZ787_08715</name>
</gene>
<evidence type="ECO:0000313" key="4">
    <source>
        <dbReference type="Proteomes" id="UP000196331"/>
    </source>
</evidence>
<dbReference type="PANTHER" id="PTHR33376">
    <property type="match status" value="1"/>
</dbReference>
<evidence type="ECO:0000256" key="2">
    <source>
        <dbReference type="SAM" id="SignalP"/>
    </source>
</evidence>
<dbReference type="GO" id="GO:0055085">
    <property type="term" value="P:transmembrane transport"/>
    <property type="evidence" value="ECO:0007669"/>
    <property type="project" value="InterPro"/>
</dbReference>
<protein>
    <submittedName>
        <fullName evidence="3">TRAP-type C4-dicarboxylate transport system, periplasmic component</fullName>
    </submittedName>
</protein>
<sequence length="331" mass="36395">MFSSRLSILTGAMLVGLLTVSAQVQAATTLRLGWTTADSEVDPYAIAARYFAEELENAAPGEFDVKFFPNHQLGDDTEMLQGMQLGILDAAVITGTQISTIDSSFQLNDLPFLYSNSEQAHEILDGEIGQELMQRLEPQGIIGLGFAEAGFRHTINNERAITSPEDFNGIKLRVQPSDLYIESFRVLGSNPLPLAWSESFTAVQQGTVDGLEIPLAVIFANKYPEVTDYLSLTSHTYNALGLLISKQAMDGLSADMQGIVREASAKAIERQRETIAANNEEILVQIAEQGMEINEIENVEAFRERVAPVYEEYRGKIGADLVDRTLQLVTE</sequence>
<dbReference type="GO" id="GO:0030246">
    <property type="term" value="F:carbohydrate binding"/>
    <property type="evidence" value="ECO:0007669"/>
    <property type="project" value="TreeGrafter"/>
</dbReference>